<dbReference type="Proteomes" id="UP000639338">
    <property type="component" value="Unassembled WGS sequence"/>
</dbReference>
<organism evidence="2 3">
    <name type="scientific">Aphidius gifuensis</name>
    <name type="common">Parasitoid wasp</name>
    <dbReference type="NCBI Taxonomy" id="684658"/>
    <lineage>
        <taxon>Eukaryota</taxon>
        <taxon>Metazoa</taxon>
        <taxon>Ecdysozoa</taxon>
        <taxon>Arthropoda</taxon>
        <taxon>Hexapoda</taxon>
        <taxon>Insecta</taxon>
        <taxon>Pterygota</taxon>
        <taxon>Neoptera</taxon>
        <taxon>Endopterygota</taxon>
        <taxon>Hymenoptera</taxon>
        <taxon>Apocrita</taxon>
        <taxon>Ichneumonoidea</taxon>
        <taxon>Braconidae</taxon>
        <taxon>Aphidiinae</taxon>
        <taxon>Aphidius</taxon>
    </lineage>
</organism>
<proteinExistence type="predicted"/>
<dbReference type="InterPro" id="IPR027417">
    <property type="entry name" value="P-loop_NTPase"/>
</dbReference>
<feature type="region of interest" description="Disordered" evidence="1">
    <location>
        <begin position="511"/>
        <end position="540"/>
    </location>
</feature>
<dbReference type="CDD" id="cd00882">
    <property type="entry name" value="Ras_like_GTPase"/>
    <property type="match status" value="1"/>
</dbReference>
<evidence type="ECO:0000313" key="2">
    <source>
        <dbReference type="EMBL" id="KAF7990943.1"/>
    </source>
</evidence>
<evidence type="ECO:0000256" key="1">
    <source>
        <dbReference type="SAM" id="MobiDB-lite"/>
    </source>
</evidence>
<name>A0A834XPA9_APHGI</name>
<protein>
    <recommendedName>
        <fullName evidence="4">G domain-containing protein</fullName>
    </recommendedName>
</protein>
<gene>
    <name evidence="2" type="ORF">HCN44_000748</name>
</gene>
<reference evidence="2 3" key="1">
    <citation type="submission" date="2020-08" db="EMBL/GenBank/DDBJ databases">
        <title>Aphidius gifuensis genome sequencing and assembly.</title>
        <authorList>
            <person name="Du Z."/>
        </authorList>
    </citation>
    <scope>NUCLEOTIDE SEQUENCE [LARGE SCALE GENOMIC DNA]</scope>
    <source>
        <strain evidence="2">YNYX2018</strain>
        <tissue evidence="2">Adults</tissue>
    </source>
</reference>
<dbReference type="SUPFAM" id="SSF52540">
    <property type="entry name" value="P-loop containing nucleoside triphosphate hydrolases"/>
    <property type="match status" value="1"/>
</dbReference>
<feature type="region of interest" description="Disordered" evidence="1">
    <location>
        <begin position="696"/>
        <end position="719"/>
    </location>
</feature>
<evidence type="ECO:0000313" key="3">
    <source>
        <dbReference type="Proteomes" id="UP000639338"/>
    </source>
</evidence>
<feature type="compositionally biased region" description="Polar residues" evidence="1">
    <location>
        <begin position="1"/>
        <end position="23"/>
    </location>
</feature>
<evidence type="ECO:0008006" key="4">
    <source>
        <dbReference type="Google" id="ProtNLM"/>
    </source>
</evidence>
<feature type="region of interest" description="Disordered" evidence="1">
    <location>
        <begin position="1"/>
        <end position="42"/>
    </location>
</feature>
<feature type="compositionally biased region" description="Gly residues" evidence="1">
    <location>
        <begin position="514"/>
        <end position="527"/>
    </location>
</feature>
<sequence length="751" mass="82219">MNPTNNSIQMSSQNLNTDMNNINRNKRETPCVPGKRPSTYLTNSEKKNHTVSSIMDSLNQGTANIKYSDDPNIILLLGLSGAGKSTLAQYLFGNNSNLRSVAKKNFNCEATGDFYIEDTGKKIGHNTLLSHTELPDLVIDPETNTTIYDCPGFSDTRDPEYDISGAYFIKAVSDKAKTLKFIFVVNYNSITMGGNREEFITLARHATNLIRNISKYNESIALVATKIKDDKSDDERSTAIADFLDEVRQTLNETNEEPNVQSFIDILLTTGGPDNQDYTRIGLMPKFDTEGRLTDLPAVQAHKKSLLTIIHNNTKFTKIDAVDVKPTISTKSVYYIDDLATEVTQQMWIHIEAVVQKVQVFYNDLMQSMLDAIHSFNDEKIVLNTDQLKTEIFLTKLNTGLRVISDVVRSIRSETTLIEFSKYIISSAMISEVNLSQDLASNISTQHEYLKFLLSVHEAKNSFNVDAKAANGSKLSITNGTDGAPGLPGGPGGNFLGIGATFIDSNDLSISADGGSGGPGQDGGDGMPGQNDTECPPTIKDKNFSNKEHCLSYRLISFGSLYDEGCTANSTYDGFSLNITVKNDWCQVVTCYPKNDWQFKGNGTNGGNGGKGGVGGYAGNITISANVKQSINLSKRVGKTGSDGNGGVGGEARKVGNNLVIDMVRTRFSGMCLPSIQDFSNKHKFVASEKSYFPGNAGTNGLNTENRKDPEKALSPPNFAHQSATDYKTFFRNYSSENPKDVNVKNFLDFF</sequence>
<keyword evidence="3" id="KW-1185">Reference proteome</keyword>
<dbReference type="AlphaFoldDB" id="A0A834XPA9"/>
<dbReference type="EMBL" id="JACMRX010000004">
    <property type="protein sequence ID" value="KAF7990943.1"/>
    <property type="molecule type" value="Genomic_DNA"/>
</dbReference>
<dbReference type="Gene3D" id="3.40.50.300">
    <property type="entry name" value="P-loop containing nucleotide triphosphate hydrolases"/>
    <property type="match status" value="1"/>
</dbReference>
<comment type="caution">
    <text evidence="2">The sequence shown here is derived from an EMBL/GenBank/DDBJ whole genome shotgun (WGS) entry which is preliminary data.</text>
</comment>
<accession>A0A834XPA9</accession>